<comment type="caution">
    <text evidence="1">The sequence shown here is derived from an EMBL/GenBank/DDBJ whole genome shotgun (WGS) entry which is preliminary data.</text>
</comment>
<keyword evidence="2" id="KW-1185">Reference proteome</keyword>
<accession>A0A4Y2ER58</accession>
<sequence length="83" mass="9529">MAFCVPRAAIQDAGHCGAFELIVTIYKSSEGREKENGGRNIRRNLRVRESYSEIGYCQQIKKKDGEISDRIEKKVHYLFFGSE</sequence>
<proteinExistence type="predicted"/>
<name>A0A4Y2ER58_ARAVE</name>
<dbReference type="EMBL" id="BGPR01000669">
    <property type="protein sequence ID" value="GBM30829.1"/>
    <property type="molecule type" value="Genomic_DNA"/>
</dbReference>
<evidence type="ECO:0000313" key="1">
    <source>
        <dbReference type="EMBL" id="GBM30829.1"/>
    </source>
</evidence>
<gene>
    <name evidence="1" type="ORF">AVEN_52620_1</name>
</gene>
<evidence type="ECO:0000313" key="2">
    <source>
        <dbReference type="Proteomes" id="UP000499080"/>
    </source>
</evidence>
<dbReference type="Proteomes" id="UP000499080">
    <property type="component" value="Unassembled WGS sequence"/>
</dbReference>
<protein>
    <submittedName>
        <fullName evidence="1">Uncharacterized protein</fullName>
    </submittedName>
</protein>
<dbReference type="AlphaFoldDB" id="A0A4Y2ER58"/>
<reference evidence="1 2" key="1">
    <citation type="journal article" date="2019" name="Sci. Rep.">
        <title>Orb-weaving spider Araneus ventricosus genome elucidates the spidroin gene catalogue.</title>
        <authorList>
            <person name="Kono N."/>
            <person name="Nakamura H."/>
            <person name="Ohtoshi R."/>
            <person name="Moran D.A.P."/>
            <person name="Shinohara A."/>
            <person name="Yoshida Y."/>
            <person name="Fujiwara M."/>
            <person name="Mori M."/>
            <person name="Tomita M."/>
            <person name="Arakawa K."/>
        </authorList>
    </citation>
    <scope>NUCLEOTIDE SEQUENCE [LARGE SCALE GENOMIC DNA]</scope>
</reference>
<organism evidence="1 2">
    <name type="scientific">Araneus ventricosus</name>
    <name type="common">Orbweaver spider</name>
    <name type="synonym">Epeira ventricosa</name>
    <dbReference type="NCBI Taxonomy" id="182803"/>
    <lineage>
        <taxon>Eukaryota</taxon>
        <taxon>Metazoa</taxon>
        <taxon>Ecdysozoa</taxon>
        <taxon>Arthropoda</taxon>
        <taxon>Chelicerata</taxon>
        <taxon>Arachnida</taxon>
        <taxon>Araneae</taxon>
        <taxon>Araneomorphae</taxon>
        <taxon>Entelegynae</taxon>
        <taxon>Araneoidea</taxon>
        <taxon>Araneidae</taxon>
        <taxon>Araneus</taxon>
    </lineage>
</organism>